<evidence type="ECO:0000256" key="3">
    <source>
        <dbReference type="ARBA" id="ARBA00022723"/>
    </source>
</evidence>
<dbReference type="SUPFAM" id="SSF56014">
    <property type="entry name" value="Nitrite and sulphite reductase 4Fe-4S domain-like"/>
    <property type="match status" value="2"/>
</dbReference>
<keyword evidence="2" id="KW-0349">Heme</keyword>
<proteinExistence type="predicted"/>
<gene>
    <name evidence="8" type="ORF">ABID21_001658</name>
</gene>
<dbReference type="SUPFAM" id="SSF55124">
    <property type="entry name" value="Nitrite/Sulfite reductase N-terminal domain-like"/>
    <property type="match status" value="1"/>
</dbReference>
<dbReference type="InterPro" id="IPR005117">
    <property type="entry name" value="NiRdtase/SiRdtase_haem-b_fer"/>
</dbReference>
<dbReference type="InterPro" id="IPR045854">
    <property type="entry name" value="NO2/SO3_Rdtase_4Fe4S_sf"/>
</dbReference>
<name>A0ABV2H541_9HYPH</name>
<accession>A0ABV2H541</accession>
<evidence type="ECO:0000256" key="6">
    <source>
        <dbReference type="ARBA" id="ARBA00023014"/>
    </source>
</evidence>
<dbReference type="InterPro" id="IPR036136">
    <property type="entry name" value="Nit/Sulf_reduc_fer-like_dom_sf"/>
</dbReference>
<evidence type="ECO:0000313" key="9">
    <source>
        <dbReference type="Proteomes" id="UP001549031"/>
    </source>
</evidence>
<keyword evidence="6" id="KW-0411">Iron-sulfur</keyword>
<evidence type="ECO:0000256" key="2">
    <source>
        <dbReference type="ARBA" id="ARBA00022617"/>
    </source>
</evidence>
<dbReference type="EC" id="1.14.13.83" evidence="8"/>
<keyword evidence="3" id="KW-0479">Metal-binding</keyword>
<evidence type="ECO:0000256" key="5">
    <source>
        <dbReference type="ARBA" id="ARBA00023004"/>
    </source>
</evidence>
<evidence type="ECO:0000256" key="4">
    <source>
        <dbReference type="ARBA" id="ARBA00023002"/>
    </source>
</evidence>
<dbReference type="Gene3D" id="3.90.480.10">
    <property type="entry name" value="Sulfite Reductase Hemoprotein,Domain 2"/>
    <property type="match status" value="1"/>
</dbReference>
<dbReference type="NCBIfam" id="TIGR02435">
    <property type="entry name" value="CobG"/>
    <property type="match status" value="1"/>
</dbReference>
<comment type="caution">
    <text evidence="8">The sequence shown here is derived from an EMBL/GenBank/DDBJ whole genome shotgun (WGS) entry which is preliminary data.</text>
</comment>
<dbReference type="PANTHER" id="PTHR32439">
    <property type="entry name" value="FERREDOXIN--NITRITE REDUCTASE, CHLOROPLASTIC"/>
    <property type="match status" value="1"/>
</dbReference>
<protein>
    <submittedName>
        <fullName evidence="8">Precorrin-3B synthase</fullName>
        <ecNumber evidence="8">1.14.13.83</ecNumber>
    </submittedName>
</protein>
<dbReference type="Proteomes" id="UP001549031">
    <property type="component" value="Unassembled WGS sequence"/>
</dbReference>
<keyword evidence="9" id="KW-1185">Reference proteome</keyword>
<dbReference type="InterPro" id="IPR051329">
    <property type="entry name" value="NIR_SIR_4Fe-4S"/>
</dbReference>
<evidence type="ECO:0000313" key="8">
    <source>
        <dbReference type="EMBL" id="MET3585549.1"/>
    </source>
</evidence>
<evidence type="ECO:0000256" key="1">
    <source>
        <dbReference type="ARBA" id="ARBA00022485"/>
    </source>
</evidence>
<dbReference type="GO" id="GO:0043818">
    <property type="term" value="F:precorrin-3B synthase activity"/>
    <property type="evidence" value="ECO:0007669"/>
    <property type="project" value="UniProtKB-EC"/>
</dbReference>
<dbReference type="PANTHER" id="PTHR32439:SF9">
    <property type="entry name" value="BLR3264 PROTEIN"/>
    <property type="match status" value="1"/>
</dbReference>
<dbReference type="InterPro" id="IPR012798">
    <property type="entry name" value="Cbl_synth_CobG-like"/>
</dbReference>
<feature type="domain" description="Nitrite/Sulfite reductase ferredoxin-like" evidence="7">
    <location>
        <begin position="3"/>
        <end position="63"/>
    </location>
</feature>
<dbReference type="EMBL" id="JBEPLJ010000005">
    <property type="protein sequence ID" value="MET3585549.1"/>
    <property type="molecule type" value="Genomic_DNA"/>
</dbReference>
<dbReference type="Gene3D" id="3.30.413.10">
    <property type="entry name" value="Sulfite Reductase Hemoprotein, domain 1"/>
    <property type="match status" value="2"/>
</dbReference>
<keyword evidence="4 8" id="KW-0560">Oxidoreductase</keyword>
<dbReference type="Pfam" id="PF03460">
    <property type="entry name" value="NIR_SIR_ferr"/>
    <property type="match status" value="1"/>
</dbReference>
<evidence type="ECO:0000259" key="7">
    <source>
        <dbReference type="Pfam" id="PF03460"/>
    </source>
</evidence>
<reference evidence="8 9" key="1">
    <citation type="submission" date="2024-06" db="EMBL/GenBank/DDBJ databases">
        <title>Genomic Encyclopedia of Type Strains, Phase IV (KMG-IV): sequencing the most valuable type-strain genomes for metagenomic binning, comparative biology and taxonomic classification.</title>
        <authorList>
            <person name="Goeker M."/>
        </authorList>
    </citation>
    <scope>NUCLEOTIDE SEQUENCE [LARGE SCALE GENOMIC DNA]</scope>
    <source>
        <strain evidence="8 9">DSM 105042</strain>
    </source>
</reference>
<organism evidence="8 9">
    <name type="scientific">Pseudorhizobium tarimense</name>
    <dbReference type="NCBI Taxonomy" id="1079109"/>
    <lineage>
        <taxon>Bacteria</taxon>
        <taxon>Pseudomonadati</taxon>
        <taxon>Pseudomonadota</taxon>
        <taxon>Alphaproteobacteria</taxon>
        <taxon>Hyphomicrobiales</taxon>
        <taxon>Rhizobiaceae</taxon>
        <taxon>Rhizobium/Agrobacterium group</taxon>
        <taxon>Pseudorhizobium</taxon>
    </lineage>
</organism>
<keyword evidence="5" id="KW-0408">Iron</keyword>
<sequence>MQTGDGLLARVALTDAISPRQLSGMCRLASQHGNGIIDISARGNIQVRGLTETSAPLLDQDVRAMNLPLRSGLAVEVPPFAGLDPTEAADPRELATAIAEGAKDIQGLAPKMSVIVDGSGRFKLSNLLADIRLVAMPPAEGDGWMILLGGTEATAGLYGKVGTTADATAQVLDLLRRLAALGPSVRGRDLVEAGMERRHSPASASPLGLHPLSTEQYALGLSPAFGQLTARELAALCVAAANAGIPTVKPALDHSLIFFGGLQACQSLQHYAASEGFITVANDPRGAIAACPGSPACASATLATHDLAAHAVDEFGALLDGSFKLHITGCPKGCAFPQTSPLTLCGTAASISFIAGRASDAPFVAVKQVDVLTSLRRTAALLRSERREGESSAACLARLKPEQLADHITTGS</sequence>
<keyword evidence="1" id="KW-0004">4Fe-4S</keyword>